<evidence type="ECO:0000313" key="1">
    <source>
        <dbReference type="EMBL" id="KCW87364.1"/>
    </source>
</evidence>
<name>A0A059DA44_EUCGR</name>
<accession>A0A059DA44</accession>
<dbReference type="AlphaFoldDB" id="A0A059DA44"/>
<sequence>MSYNLQEFPKMIKTKINLNSCQYYSGTGILCICLGDKGAQTLHMICQLVIIAHEDAIVLLALGCMSSC</sequence>
<organism evidence="1">
    <name type="scientific">Eucalyptus grandis</name>
    <name type="common">Flooded gum</name>
    <dbReference type="NCBI Taxonomy" id="71139"/>
    <lineage>
        <taxon>Eukaryota</taxon>
        <taxon>Viridiplantae</taxon>
        <taxon>Streptophyta</taxon>
        <taxon>Embryophyta</taxon>
        <taxon>Tracheophyta</taxon>
        <taxon>Spermatophyta</taxon>
        <taxon>Magnoliopsida</taxon>
        <taxon>eudicotyledons</taxon>
        <taxon>Gunneridae</taxon>
        <taxon>Pentapetalae</taxon>
        <taxon>rosids</taxon>
        <taxon>malvids</taxon>
        <taxon>Myrtales</taxon>
        <taxon>Myrtaceae</taxon>
        <taxon>Myrtoideae</taxon>
        <taxon>Eucalypteae</taxon>
        <taxon>Eucalyptus</taxon>
    </lineage>
</organism>
<gene>
    <name evidence="1" type="ORF">EUGRSUZ_B03846</name>
</gene>
<dbReference type="Gramene" id="KCW87364">
    <property type="protein sequence ID" value="KCW87364"/>
    <property type="gene ID" value="EUGRSUZ_B03846"/>
</dbReference>
<dbReference type="EMBL" id="KK198754">
    <property type="protein sequence ID" value="KCW87364.1"/>
    <property type="molecule type" value="Genomic_DNA"/>
</dbReference>
<protein>
    <submittedName>
        <fullName evidence="1">Uncharacterized protein</fullName>
    </submittedName>
</protein>
<dbReference type="InParanoid" id="A0A059DA44"/>
<reference evidence="1" key="1">
    <citation type="submission" date="2013-07" db="EMBL/GenBank/DDBJ databases">
        <title>The genome of Eucalyptus grandis.</title>
        <authorList>
            <person name="Schmutz J."/>
            <person name="Hayes R."/>
            <person name="Myburg A."/>
            <person name="Tuskan G."/>
            <person name="Grattapaglia D."/>
            <person name="Rokhsar D.S."/>
        </authorList>
    </citation>
    <scope>NUCLEOTIDE SEQUENCE</scope>
    <source>
        <tissue evidence="1">Leaf extractions</tissue>
    </source>
</reference>
<proteinExistence type="predicted"/>